<feature type="region of interest" description="Disordered" evidence="2">
    <location>
        <begin position="3338"/>
        <end position="3390"/>
    </location>
</feature>
<feature type="compositionally biased region" description="Basic and acidic residues" evidence="2">
    <location>
        <begin position="3241"/>
        <end position="3255"/>
    </location>
</feature>
<reference evidence="3" key="1">
    <citation type="submission" date="2022-03" db="EMBL/GenBank/DDBJ databases">
        <authorList>
            <person name="Martin C."/>
        </authorList>
    </citation>
    <scope>NUCLEOTIDE SEQUENCE</scope>
</reference>
<dbReference type="InterPro" id="IPR056742">
    <property type="entry name" value="BLTP1_C"/>
</dbReference>
<feature type="compositionally biased region" description="Low complexity" evidence="2">
    <location>
        <begin position="951"/>
        <end position="971"/>
    </location>
</feature>
<feature type="region of interest" description="Disordered" evidence="2">
    <location>
        <begin position="2265"/>
        <end position="2304"/>
    </location>
</feature>
<feature type="coiled-coil region" evidence="1">
    <location>
        <begin position="3069"/>
        <end position="3116"/>
    </location>
</feature>
<feature type="region of interest" description="Disordered" evidence="2">
    <location>
        <begin position="1822"/>
        <end position="1856"/>
    </location>
</feature>
<feature type="compositionally biased region" description="Low complexity" evidence="2">
    <location>
        <begin position="3291"/>
        <end position="3301"/>
    </location>
</feature>
<feature type="compositionally biased region" description="Polar residues" evidence="2">
    <location>
        <begin position="694"/>
        <end position="716"/>
    </location>
</feature>
<feature type="compositionally biased region" description="Basic and acidic residues" evidence="2">
    <location>
        <begin position="3338"/>
        <end position="3347"/>
    </location>
</feature>
<feature type="compositionally biased region" description="Polar residues" evidence="2">
    <location>
        <begin position="764"/>
        <end position="774"/>
    </location>
</feature>
<dbReference type="GO" id="GO:0048488">
    <property type="term" value="P:synaptic vesicle endocytosis"/>
    <property type="evidence" value="ECO:0007669"/>
    <property type="project" value="TreeGrafter"/>
</dbReference>
<feature type="compositionally biased region" description="Basic and acidic residues" evidence="2">
    <location>
        <begin position="2094"/>
        <end position="2107"/>
    </location>
</feature>
<evidence type="ECO:0000256" key="1">
    <source>
        <dbReference type="SAM" id="Coils"/>
    </source>
</evidence>
<dbReference type="Pfam" id="PF25040">
    <property type="entry name" value="BLTP1_C"/>
    <property type="match status" value="3"/>
</dbReference>
<evidence type="ECO:0000313" key="4">
    <source>
        <dbReference type="Proteomes" id="UP000749559"/>
    </source>
</evidence>
<feature type="compositionally biased region" description="Polar residues" evidence="2">
    <location>
        <begin position="3591"/>
        <end position="3605"/>
    </location>
</feature>
<dbReference type="SMART" id="SM01220">
    <property type="entry name" value="FSA_C"/>
    <property type="match status" value="1"/>
</dbReference>
<feature type="region of interest" description="Disordered" evidence="2">
    <location>
        <begin position="912"/>
        <end position="971"/>
    </location>
</feature>
<dbReference type="InterPro" id="IPR047104">
    <property type="entry name" value="BLTP1_N"/>
</dbReference>
<feature type="region of interest" description="Disordered" evidence="2">
    <location>
        <begin position="1460"/>
        <end position="1489"/>
    </location>
</feature>
<feature type="region of interest" description="Disordered" evidence="2">
    <location>
        <begin position="693"/>
        <end position="782"/>
    </location>
</feature>
<feature type="region of interest" description="Disordered" evidence="2">
    <location>
        <begin position="814"/>
        <end position="847"/>
    </location>
</feature>
<keyword evidence="1" id="KW-0175">Coiled coil</keyword>
<evidence type="ECO:0000256" key="2">
    <source>
        <dbReference type="SAM" id="MobiDB-lite"/>
    </source>
</evidence>
<feature type="region of interest" description="Disordered" evidence="2">
    <location>
        <begin position="3225"/>
        <end position="3313"/>
    </location>
</feature>
<feature type="compositionally biased region" description="Polar residues" evidence="2">
    <location>
        <begin position="3804"/>
        <end position="3819"/>
    </location>
</feature>
<feature type="region of interest" description="Disordered" evidence="2">
    <location>
        <begin position="1192"/>
        <end position="1217"/>
    </location>
</feature>
<keyword evidence="4" id="KW-1185">Reference proteome</keyword>
<feature type="region of interest" description="Disordered" evidence="2">
    <location>
        <begin position="3767"/>
        <end position="3855"/>
    </location>
</feature>
<feature type="region of interest" description="Disordered" evidence="2">
    <location>
        <begin position="2144"/>
        <end position="2184"/>
    </location>
</feature>
<dbReference type="PANTHER" id="PTHR31640:SF1">
    <property type="entry name" value="BRIDGE-LIKE LIPID TRANSFER PROTEIN FAMILY MEMBER 1"/>
    <property type="match status" value="1"/>
</dbReference>
<feature type="compositionally biased region" description="Basic and acidic residues" evidence="2">
    <location>
        <begin position="3822"/>
        <end position="3841"/>
    </location>
</feature>
<feature type="region of interest" description="Disordered" evidence="2">
    <location>
        <begin position="2463"/>
        <end position="2504"/>
    </location>
</feature>
<accession>A0A8J1XIQ6</accession>
<dbReference type="OrthoDB" id="10051416at2759"/>
<feature type="compositionally biased region" description="Polar residues" evidence="2">
    <location>
        <begin position="2144"/>
        <end position="2162"/>
    </location>
</feature>
<dbReference type="InterPro" id="IPR033616">
    <property type="entry name" value="BLTP1"/>
</dbReference>
<dbReference type="InterPro" id="IPR056741">
    <property type="entry name" value="BLTP1_M"/>
</dbReference>
<feature type="region of interest" description="Disordered" evidence="2">
    <location>
        <begin position="3569"/>
        <end position="3605"/>
    </location>
</feature>
<feature type="region of interest" description="Disordered" evidence="2">
    <location>
        <begin position="2093"/>
        <end position="2131"/>
    </location>
</feature>
<feature type="compositionally biased region" description="Polar residues" evidence="2">
    <location>
        <begin position="1467"/>
        <end position="1489"/>
    </location>
</feature>
<sequence>MTNEYNWIDCSSHNQENNHIAFAGDTFDLTFKLPYTDFMPPTVPLKFFIRGECVECRLFLPETNSTRQVILALADNIKIMDRDGCVLNEMNEPFGKGSDRKWRRFTERSRGWVDCWATPIVAISIGYTYHPTPHLGDYQSTPPINEDVTTPEKEDQLLIPLRPMTSTSEMTPMAPENFDPTYMDGDKITVELEVGPSVLCVYGALLRQFLHVKENYFGEDQSYSDFDDVTTKLDKHSTFTHTSSSTNKSTKPFDPRNYRPLEVTVQLTIHDIQAHLIKHCTAEDPPCPSIFLERVGFELDKRYLETKLQVLISPAIIIAKDLVQRPDDHQHLKDGHLALSGLQVRGHAMFSHENLPLDSECLEYGWLIEGTIGDLSGRLTAPQLQQIVDFAQTFIFQVEDDENGLQRAVPFNVCTHGVYQWECVHKEEWPFQCPTEHDIKYKMTRLTVDSIDFYAVESGTALNVQVFPIRLSTCNLHGRNNKAGITALIQHVTLRQFIMAPCVNNPNNSLSDLWLEAGGVAIGPITVDAAMALTHPDYRTAQDEFLKIHDKKTHRLWFLWAPDYSVMTPSTTGKCGCLGGCKFFGNNRTGQNFFSRSKLDKSGCLNSATFQLLLDGPDLGYGQSILHKGKLIFDINSSSFPGTPIKYAYVTSPTSPTTPMTNITLMDVTPQSDTIDDVTLTRDQDPLQIDTMRLSESTLQGSTTLHTPRSVDSSVDYTIPVDSESETDTGTATPTRDDISNSESIPSNFFPMDAIPDAYDTDRYASSQSDSTSWGPGLPGSVTSLPEVSKAFKPSHERQRSCDVPGNIQSLISESRSYHGTPPPIPRRLSKTSNPSSGSGGLYQGSTAVSPTLKRLASKGSIHRTISTVSSGSEFFSAAEDSLSEVGSPQPVDYDFPDSFPVNYPRVLHVLKERESSSERNTPERGTGNVKDPETVIFNRQLSRRDRRASDSASTESFVSAQSSSQLSGDSNLTEVQLTEHEMNMLDLHGQINKPITKSPLLMACYNNHVTQMKCAHWSTQSPLPQYIYQPMTPGDDVDNDSSMPAEFSVQSPTTSKAQTHNWVPKFMPVRNGFSAGFMVEKKRFLDPPSPSRVLHSPVSDTDPWENPRAKGLFEGEDQMEVGPAMSYEDQTSKTTAIVKLAGSVDILVSPLLLESLQRYIEAVTPTITKLHPSSIVDKLHFRSSSAVKAQNKLKEQGVGGSTDENDGEKKDEKKLAEETKASQFQLMVTMSKINLCVLQASMVEEVIALSALEHVKDLTCVSLLAVCLDNISCQFLTNHQSERAIEMRQETSPDETYKKFGKLPMGHKRKMAEKAATAELRETVVEKHKEDLVGNLNISKIHFQLRRLTKDCNFTQDVVLTSIPEYRSKVLFTFDKDKISNIAPVTKQNLTGQASPTLKTGTRVELTPEEQILGVIMCEWGLEDISLRAAKRSGYASKPSENTPGMSLTEAKINELQERIREESSGSKSYSNASTAGSKTVPQDQTSVRLEDMNLLENESWASRESIPSSASTMSEEVLPSKLEGDASNCSLEIRGVWFNFAAPPPSPSSRKLEYTRLDWNLLSTATPAINAWMNPSDRLIVATKVMLSSLSIRTSAVMACIMTEGLDVQGIHMPFKSKYNKMSGLSKALQEDPSCQLLTVLRRYITLTPIENIEEMVAMETMPQLLTIQKGLLALTRQWKNIIYLPGLADPNFQHSKRARPLTVSFALPPGESIENLDDEDDLSDVDAENESLLNAGSLKGSVDNLRSRSPERLRHESGDSQDADKVLKSGGRPRNGRESSQIQDSPLPTSFNPRNLYNSLAQQASNIFRRNESKLSLSQRSASCPSLGGEFQLPGGTPVGGTPVKGSALPFGQTGRLENEDLYQWMARQQDMSGEYYFTTRQDSVMNTVASEYSQDETQDVNFQRYAVATTLQLADAQVLFKPLLQSLGLQIEGIRTSPLMKKFGGNISLTGFLISLKIDIIDSEAGSKKTKGKGKGNSKKYPRINMDTGSELPAFQCNLFSAMVQLKDVVDFEKDFNNIDNSARRKSIRTLQWAMDSLEGKPTTTKANLNVNCQSVNQHVNISLVRLVHQVVTMIDNIAITKKELKRNRKNNEAYKTHRKQDSKGSSGTDSQSIHSDSSRTPGVSPLVDQEINEGENLGESFSFTRTSSPGDEQTSTVDGKRSKRPERLVLSGSKKSPKKFTFSKRTRLSELLTPTKSYSQPFSDDHPDSSSPILAEKTIVDEIKENTPKCWRTLYHLLDLYSTMPETKTVGARFIQARLPAISEEPERETPPSGKGDTPKAKREEEDVEQGLRGRSNSLGRRRTYTVGTSFKQSIFIGEHIPLVVFGMAKIRHINITAYLSGLKLESNVDHVHASITHREKIKGVKKKRSSESSATAYIGHSMIALLEGVPPQLQMVVCVNISKSQGLYSTKVKRHKETNSALGTLGNVDIDIPQHPVALHGMVARSSKRISSTLMEFIPKKGPSKTRSADSIDGIPRDQPSKHSDINEDEVAPAEEKELPPSAPLMVVNFKLALQGMTIGASLLPSLKAQYKIGKVSSRGVTGKEARFTVEYPEHSLSFNSQMTTSETNLPTSANIDLPPMHLHAEYRQHTGEKVKSKGLTEGLVFREGNYFNAVAEVGSFEHSLTTDLLNHLVFVQKVFMKEVNEVMQKISGGDKPVPLWSTEGHKIQQHAPNPLLYSLQFKLKGIQITANTPTSSAVRFETGAIELELSNRVLNTQTQLAPQNKYLKVFIKAKVDLNLALGELNKNPMFEEAEPEFQTLAFFKTRIEIRNALQDEMIPGQSDDQEALLISLCRPIIFFEPIAADKAVLVWLNYRNAYEYWNEQRLGLNKEVQQATRQVFDRIPVTNIQPDISTLGTLFLQLTVDDMGICVPLKTSKDVIGVPQLSRMMDNEPGSALVLTIESTLISACSRGSLVSKGDFKGFCLRFTEEFEMSWDDWKPSSNISPVMNACVVPQGTYEVCSRTVNKPDLNSQNAKWILNVLWEMKGIDIHMNTLMGQLLSGLGQTLTGLAGDHSSDLDVVDSGLQNIPSIKVDPVLRKQSTLTEVLPEFVYDTSIEPKQRARLIEREMNEQAKVVQDLKQLGASQQTVESEEQKLHELEQVLSNDFRRDVIQKLKRQSVKATALKDKLGLGYKPAHYRSKSTSAGMHAWKKKDSITDKEKLFRTKKSVHPSLSHNRTQSFDYTKIEIPTVTFNKSTDHSDSDLDLDDIDLLSKTLDDPFDSKIRKSPNIPPRRPLERKPAIIAEKSDGSSSSEEANLEDVYLKHASERTHGPPPPVVTRKSKSSTSKESTASMGSGGSGKSGSTTEIGIDFEFDLKVEIESGQCVLHPKHTEDAEENVKKGVKKTMSGLSSDSSPILGRKKTGKKDSTAKLKQQQSQQSLENTTFFLPGLDVKVHYESKANSNSTESPSGSLKPDISAEILENTSNTSQASATKRPGNKKANLYAWVSLQKLPEEMLISPTLLDYLEQTLEPIHMEAWYLSKAHAKESEEQLENGGLDESMTSLTPVSYAYTFPVNVMVCIRVNPSIIRFTCLPVSRVECILRLPSLDMVFSTKRIETENPLVTSKDGGTPPMKSKLNRERSASGNQGQGRNLNSGSVENLLPGGGLQVTACLSDFSLFIFHPYGGQNKKSGESLLGGPVMTPPSLGSMTDGAASPLSAATGRKDSLSLNVEFVKVNISRSRKGIIQASDTHISPNQLKAGGKKPSGGASNIIRFSTICDIGSASFKYNMRRLSEILALPKAWYRKGLARRLFLGDESAHNIEESDEEDEDTKSSATPPTPETPLPYNFPREDTSPSRSESPEDGSTNQNIAGPEERRSKDLWSKELPNKPEKLLIGGTPLSPTSSNKAKLLPPLLKSPVHHAPLIPQSYDTVDHFRKLPILASVSSNDSTSSQSKSLNSWETLVMFALNLSQLDVHVNMGNVMGLTTWFTKDLKSQGRFAIDSNCRKNLTVTTCLGGSTLDAKGGIVGGAIEIQDITTTIKVKEDPGLDPDHKCGIVLSAIEARLDYMGSSVLMGRTSQLEVSLADEWRVGDMGSDDELLATKRPALIFVHGELQWDKFHLMISKSTTPDLIKMVSKVEEFFIQQLHSSKRVFSNFGTLAAISKPKKRIISLDEEKISEAKHHRHWQKVLEHIAGCTFKMLKLQLPNKGTIVGGTMYLQGDNLSLACFHGINFRSKSWALFTMNEPNISFATESQQITTEDSADTHIVQNLSFQLGHNITELSNKKQEMAVICKLSRGHYMPPPFTSVQEWFHYAFASTNFKNLDSFPTMKRQPCDSPSPTERRSSSRKSQDYSHDTEVIFSLPALQLHLKTEHLQASIEPLCTEPRPIVECSFVTEFEDHIFVAMDAEAVLFLHDLVNSYIKEKDKALMGRPGSYSAYRDRDKEADKKSETDTSLYEDFREYQCKTWHLEPTVRLLYWAGKKIDPVGVDYVLQKLGFQHARLTIPKWMQRGFMDPLDKILAVLVDRLVLVLRKTPKTQEEQNK</sequence>
<dbReference type="PANTHER" id="PTHR31640">
    <property type="entry name" value="TRANSMEMBRANE PROTEIN KIAA1109"/>
    <property type="match status" value="1"/>
</dbReference>
<feature type="compositionally biased region" description="Basic and acidic residues" evidence="2">
    <location>
        <begin position="3268"/>
        <end position="3278"/>
    </location>
</feature>
<feature type="compositionally biased region" description="Polar residues" evidence="2">
    <location>
        <begin position="1781"/>
        <end position="1798"/>
    </location>
</feature>
<dbReference type="Proteomes" id="UP000749559">
    <property type="component" value="Unassembled WGS sequence"/>
</dbReference>
<feature type="compositionally biased region" description="Low complexity" evidence="2">
    <location>
        <begin position="1837"/>
        <end position="1847"/>
    </location>
</feature>
<feature type="compositionally biased region" description="Basic and acidic residues" evidence="2">
    <location>
        <begin position="1208"/>
        <end position="1217"/>
    </location>
</feature>
<feature type="region of interest" description="Disordered" evidence="2">
    <location>
        <begin position="4277"/>
        <end position="4304"/>
    </location>
</feature>
<comment type="caution">
    <text evidence="3">The sequence shown here is derived from an EMBL/GenBank/DDBJ whole genome shotgun (WGS) entry which is preliminary data.</text>
</comment>
<proteinExistence type="predicted"/>
<organism evidence="3 4">
    <name type="scientific">Owenia fusiformis</name>
    <name type="common">Polychaete worm</name>
    <dbReference type="NCBI Taxonomy" id="6347"/>
    <lineage>
        <taxon>Eukaryota</taxon>
        <taxon>Metazoa</taxon>
        <taxon>Spiralia</taxon>
        <taxon>Lophotrochozoa</taxon>
        <taxon>Annelida</taxon>
        <taxon>Polychaeta</taxon>
        <taxon>Sedentaria</taxon>
        <taxon>Canalipalpata</taxon>
        <taxon>Sabellida</taxon>
        <taxon>Oweniida</taxon>
        <taxon>Oweniidae</taxon>
        <taxon>Owenia</taxon>
    </lineage>
</organism>
<dbReference type="Pfam" id="PF20413">
    <property type="entry name" value="BLTP1_N"/>
    <property type="match status" value="1"/>
</dbReference>
<feature type="compositionally biased region" description="Basic and acidic residues" evidence="2">
    <location>
        <begin position="1748"/>
        <end position="1770"/>
    </location>
</feature>
<feature type="compositionally biased region" description="Low complexity" evidence="2">
    <location>
        <begin position="3378"/>
        <end position="3388"/>
    </location>
</feature>
<dbReference type="GO" id="GO:0098793">
    <property type="term" value="C:presynapse"/>
    <property type="evidence" value="ECO:0007669"/>
    <property type="project" value="GOC"/>
</dbReference>
<feature type="compositionally biased region" description="Basic and acidic residues" evidence="2">
    <location>
        <begin position="4290"/>
        <end position="4304"/>
    </location>
</feature>
<protein>
    <submittedName>
        <fullName evidence="3">Uncharacterized protein</fullName>
    </submittedName>
</protein>
<dbReference type="EMBL" id="CAIIXF020000002">
    <property type="protein sequence ID" value="CAH1776489.1"/>
    <property type="molecule type" value="Genomic_DNA"/>
</dbReference>
<feature type="compositionally biased region" description="Basic and acidic residues" evidence="2">
    <location>
        <begin position="2473"/>
        <end position="2492"/>
    </location>
</feature>
<feature type="region of interest" description="Disordered" evidence="2">
    <location>
        <begin position="1736"/>
        <end position="1798"/>
    </location>
</feature>
<feature type="region of interest" description="Disordered" evidence="2">
    <location>
        <begin position="3639"/>
        <end position="3661"/>
    </location>
</feature>
<evidence type="ECO:0000313" key="3">
    <source>
        <dbReference type="EMBL" id="CAH1776489.1"/>
    </source>
</evidence>
<dbReference type="Pfam" id="PF25039">
    <property type="entry name" value="BLTP1_M"/>
    <property type="match status" value="2"/>
</dbReference>
<feature type="compositionally biased region" description="Polar residues" evidence="2">
    <location>
        <begin position="2108"/>
        <end position="2126"/>
    </location>
</feature>
<gene>
    <name evidence="3" type="ORF">OFUS_LOCUS3662</name>
</gene>
<name>A0A8J1XIQ6_OWEFU</name>
<feature type="compositionally biased region" description="Basic and acidic residues" evidence="2">
    <location>
        <begin position="912"/>
        <end position="923"/>
    </location>
</feature>